<dbReference type="PANTHER" id="PTHR48094:SF12">
    <property type="entry name" value="PARKINSON DISEASE PROTEIN 7 HOMOLOG"/>
    <property type="match status" value="1"/>
</dbReference>
<dbReference type="EMBL" id="NXLR01000006">
    <property type="protein sequence ID" value="RDU60029.1"/>
    <property type="molecule type" value="Genomic_DNA"/>
</dbReference>
<evidence type="ECO:0000313" key="3">
    <source>
        <dbReference type="Proteomes" id="UP000256599"/>
    </source>
</evidence>
<dbReference type="RefSeq" id="WP_104700215.1">
    <property type="nucleotide sequence ID" value="NZ_FZPP01000022.1"/>
</dbReference>
<name>A0A3D8I4H0_9HELI</name>
<keyword evidence="3" id="KW-1185">Reference proteome</keyword>
<dbReference type="PANTHER" id="PTHR48094">
    <property type="entry name" value="PROTEIN/NUCLEIC ACID DEGLYCASE DJ-1-RELATED"/>
    <property type="match status" value="1"/>
</dbReference>
<reference evidence="2 3" key="1">
    <citation type="submission" date="2018-04" db="EMBL/GenBank/DDBJ databases">
        <title>Novel Campyloabacter and Helicobacter Species and Strains.</title>
        <authorList>
            <person name="Mannion A.J."/>
            <person name="Shen Z."/>
            <person name="Fox J.G."/>
        </authorList>
    </citation>
    <scope>NUCLEOTIDE SEQUENCE [LARGE SCALE GENOMIC DNA]</scope>
    <source>
        <strain evidence="2 3">MIT 98-6070</strain>
    </source>
</reference>
<proteinExistence type="predicted"/>
<dbReference type="InterPro" id="IPR002818">
    <property type="entry name" value="DJ-1/PfpI"/>
</dbReference>
<dbReference type="InterPro" id="IPR050325">
    <property type="entry name" value="Prot/Nucl_acid_deglycase"/>
</dbReference>
<dbReference type="Gene3D" id="3.40.50.880">
    <property type="match status" value="1"/>
</dbReference>
<dbReference type="InterPro" id="IPR006287">
    <property type="entry name" value="DJ-1"/>
</dbReference>
<protein>
    <submittedName>
        <fullName evidence="2">DJ-1 family protein</fullName>
    </submittedName>
</protein>
<dbReference type="OrthoDB" id="9792284at2"/>
<sequence length="194" mass="21233">MVKSVLVPLAKGFEEIELVSIVDILRRAELRVVMASLDSHKRVLGAHHIVIEADSTLPELEMEDFDAIALAGGYDGMCNLANNELVKLWLHTFKQSQKLIAAICASPIVLDKAGVLEGDFTCYPSCEEQINMQGKKRISKAVVKNGKVITSMGPATASVFALSLVKELCGEENAKILYEQLQMPSLKTYLQDLG</sequence>
<dbReference type="AlphaFoldDB" id="A0A3D8I4H0"/>
<dbReference type="GO" id="GO:0005737">
    <property type="term" value="C:cytoplasm"/>
    <property type="evidence" value="ECO:0007669"/>
    <property type="project" value="TreeGrafter"/>
</dbReference>
<dbReference type="SUPFAM" id="SSF52317">
    <property type="entry name" value="Class I glutamine amidotransferase-like"/>
    <property type="match status" value="1"/>
</dbReference>
<gene>
    <name evidence="2" type="ORF">CQA63_04560</name>
</gene>
<dbReference type="InterPro" id="IPR029062">
    <property type="entry name" value="Class_I_gatase-like"/>
</dbReference>
<dbReference type="Pfam" id="PF01965">
    <property type="entry name" value="DJ-1_PfpI"/>
    <property type="match status" value="1"/>
</dbReference>
<evidence type="ECO:0000259" key="1">
    <source>
        <dbReference type="Pfam" id="PF01965"/>
    </source>
</evidence>
<evidence type="ECO:0000313" key="2">
    <source>
        <dbReference type="EMBL" id="RDU60029.1"/>
    </source>
</evidence>
<feature type="domain" description="DJ-1/PfpI" evidence="1">
    <location>
        <begin position="3"/>
        <end position="167"/>
    </location>
</feature>
<dbReference type="Proteomes" id="UP000256599">
    <property type="component" value="Unassembled WGS sequence"/>
</dbReference>
<organism evidence="2 3">
    <name type="scientific">Helicobacter marmotae</name>
    <dbReference type="NCBI Taxonomy" id="152490"/>
    <lineage>
        <taxon>Bacteria</taxon>
        <taxon>Pseudomonadati</taxon>
        <taxon>Campylobacterota</taxon>
        <taxon>Epsilonproteobacteria</taxon>
        <taxon>Campylobacterales</taxon>
        <taxon>Helicobacteraceae</taxon>
        <taxon>Helicobacter</taxon>
    </lineage>
</organism>
<dbReference type="NCBIfam" id="TIGR01383">
    <property type="entry name" value="not_thiJ"/>
    <property type="match status" value="1"/>
</dbReference>
<comment type="caution">
    <text evidence="2">The sequence shown here is derived from an EMBL/GenBank/DDBJ whole genome shotgun (WGS) entry which is preliminary data.</text>
</comment>
<dbReference type="CDD" id="cd03135">
    <property type="entry name" value="GATase1_DJ-1"/>
    <property type="match status" value="1"/>
</dbReference>
<accession>A0A3D8I4H0</accession>